<dbReference type="InterPro" id="IPR001810">
    <property type="entry name" value="F-box_dom"/>
</dbReference>
<keyword evidence="3" id="KW-1185">Reference proteome</keyword>
<accession>A0A3B6QMX5</accession>
<dbReference type="InterPro" id="IPR036047">
    <property type="entry name" value="F-box-like_dom_sf"/>
</dbReference>
<reference evidence="2" key="2">
    <citation type="submission" date="2018-10" db="UniProtKB">
        <authorList>
            <consortium name="EnsemblPlants"/>
        </authorList>
    </citation>
    <scope>IDENTIFICATION</scope>
</reference>
<dbReference type="STRING" id="4565.A0A3B6QMX5"/>
<dbReference type="CDD" id="cd22162">
    <property type="entry name" value="F-box_AtSKIP3-like"/>
    <property type="match status" value="2"/>
</dbReference>
<dbReference type="SMR" id="A0A3B6QMX5"/>
<dbReference type="SUPFAM" id="SSF81383">
    <property type="entry name" value="F-box domain"/>
    <property type="match status" value="2"/>
</dbReference>
<evidence type="ECO:0000259" key="1">
    <source>
        <dbReference type="PROSITE" id="PS50181"/>
    </source>
</evidence>
<dbReference type="EnsemblPlants" id="TraesCS6D02G368100.1">
    <property type="protein sequence ID" value="TraesCS6D02G368100.1"/>
    <property type="gene ID" value="TraesCS6D02G368100"/>
</dbReference>
<dbReference type="PANTHER" id="PTHR32278">
    <property type="entry name" value="F-BOX DOMAIN-CONTAINING PROTEIN"/>
    <property type="match status" value="1"/>
</dbReference>
<proteinExistence type="predicted"/>
<organism evidence="2">
    <name type="scientific">Triticum aestivum</name>
    <name type="common">Wheat</name>
    <dbReference type="NCBI Taxonomy" id="4565"/>
    <lineage>
        <taxon>Eukaryota</taxon>
        <taxon>Viridiplantae</taxon>
        <taxon>Streptophyta</taxon>
        <taxon>Embryophyta</taxon>
        <taxon>Tracheophyta</taxon>
        <taxon>Spermatophyta</taxon>
        <taxon>Magnoliopsida</taxon>
        <taxon>Liliopsida</taxon>
        <taxon>Poales</taxon>
        <taxon>Poaceae</taxon>
        <taxon>BOP clade</taxon>
        <taxon>Pooideae</taxon>
        <taxon>Triticodae</taxon>
        <taxon>Triticeae</taxon>
        <taxon>Triticinae</taxon>
        <taxon>Triticum</taxon>
    </lineage>
</organism>
<dbReference type="PANTHER" id="PTHR32278:SF133">
    <property type="entry name" value="F-BOX DOMAIN-CONTAINING PROTEIN"/>
    <property type="match status" value="1"/>
</dbReference>
<dbReference type="Pfam" id="PF14299">
    <property type="entry name" value="PP2"/>
    <property type="match status" value="2"/>
</dbReference>
<dbReference type="PROSITE" id="PS50181">
    <property type="entry name" value="FBOX"/>
    <property type="match status" value="2"/>
</dbReference>
<feature type="domain" description="F-box" evidence="1">
    <location>
        <begin position="1"/>
        <end position="44"/>
    </location>
</feature>
<protein>
    <recommendedName>
        <fullName evidence="1">F-box domain-containing protein</fullName>
    </recommendedName>
</protein>
<dbReference type="Gramene" id="TraesCS6D02G368100.1">
    <property type="protein sequence ID" value="TraesCS6D02G368100.1"/>
    <property type="gene ID" value="TraesCS6D02G368100"/>
</dbReference>
<dbReference type="Gene3D" id="1.20.1280.50">
    <property type="match status" value="2"/>
</dbReference>
<feature type="domain" description="F-box" evidence="1">
    <location>
        <begin position="263"/>
        <end position="309"/>
    </location>
</feature>
<sequence>MERLPEELLVRVVSLTSPLDACRAAAVSRAFRAAADSDAVWSFFLPRNLPRFAKGELPRTQPSSKKELFRRLSDQPALLPHKLVSMQLDKATGAQCFTISARALLIPRCKGSHRVSLCALSNCSKQDKRFFSEDARFYRINELEIRGKIQTKMLSQSTTYAVYLVFKLAYVYNEFDFPYEVASVGVAGRESTRQVCVQGCRGSLSCDANPPREEVHFPHEKDDGWMEVELGEFRNEECDGGDEVSISFMGESKSGLTVLGIELRTTPLLPEDLLVHVISLTSPADAFRATAVSRAFHAAADSDTVWSRLLPRDLLQFARREIPRKPPSTKKGMFRRLSGEPALLPAKYVRMQLDKATGAKCFTLSASALQANDSHTPLIRVGTVPGYSKRGKRFSEAGELGYGILKIRAKIQKNMLSQNTTYVAYMVLKLGPRFHGFDFPFQEASFGVAGSESVRKVCLQGYVEDADKADDPPRKHIMPSYYLNRDAVPPGDDVVFPRKTADDWMEVEFGEFHNKGGDGDVSISLTETTEPKSGLIVWGIVIRSKQTNQKKKKEVSKKGK</sequence>
<name>A0A3B6QMX5_WHEAT</name>
<evidence type="ECO:0000313" key="3">
    <source>
        <dbReference type="Proteomes" id="UP000019116"/>
    </source>
</evidence>
<evidence type="ECO:0000313" key="2">
    <source>
        <dbReference type="EnsemblPlants" id="TraesCS6D02G368100.1"/>
    </source>
</evidence>
<dbReference type="Pfam" id="PF12937">
    <property type="entry name" value="F-box-like"/>
    <property type="match status" value="2"/>
</dbReference>
<dbReference type="InterPro" id="IPR025886">
    <property type="entry name" value="PP2-like"/>
</dbReference>
<dbReference type="Proteomes" id="UP000019116">
    <property type="component" value="Chromosome 6D"/>
</dbReference>
<dbReference type="SMART" id="SM00256">
    <property type="entry name" value="FBOX"/>
    <property type="match status" value="2"/>
</dbReference>
<dbReference type="AlphaFoldDB" id="A0A3B6QMX5"/>
<dbReference type="OMA" id="EYRRWIS"/>
<reference evidence="2" key="1">
    <citation type="submission" date="2018-08" db="EMBL/GenBank/DDBJ databases">
        <authorList>
            <person name="Rossello M."/>
        </authorList>
    </citation>
    <scope>NUCLEOTIDE SEQUENCE [LARGE SCALE GENOMIC DNA]</scope>
    <source>
        <strain evidence="2">cv. Chinese Spring</strain>
    </source>
</reference>
<dbReference type="Gramene" id="TraesCS6D03G0848600.1">
    <property type="protein sequence ID" value="TraesCS6D03G0848600.1.CDS"/>
    <property type="gene ID" value="TraesCS6D03G0848600"/>
</dbReference>
<dbReference type="OrthoDB" id="650054at2759"/>